<feature type="domain" description="Carbohydrate kinase PfkB" evidence="4">
    <location>
        <begin position="10"/>
        <end position="313"/>
    </location>
</feature>
<evidence type="ECO:0000256" key="3">
    <source>
        <dbReference type="ARBA" id="ARBA00022777"/>
    </source>
</evidence>
<evidence type="ECO:0000256" key="1">
    <source>
        <dbReference type="ARBA" id="ARBA00010688"/>
    </source>
</evidence>
<evidence type="ECO:0000313" key="5">
    <source>
        <dbReference type="EMBL" id="MBV6319469.1"/>
    </source>
</evidence>
<comment type="caution">
    <text evidence="5">The sequence shown here is derived from an EMBL/GenBank/DDBJ whole genome shotgun (WGS) entry which is preliminary data.</text>
</comment>
<evidence type="ECO:0000256" key="2">
    <source>
        <dbReference type="ARBA" id="ARBA00022679"/>
    </source>
</evidence>
<gene>
    <name evidence="5" type="ORF">KVP70_00860</name>
    <name evidence="6" type="ORF">L1274_000408</name>
</gene>
<comment type="similarity">
    <text evidence="1">Belongs to the carbohydrate kinase PfkB family.</text>
</comment>
<dbReference type="EMBL" id="JAHTGR010000001">
    <property type="protein sequence ID" value="MBV6319469.1"/>
    <property type="molecule type" value="Genomic_DNA"/>
</dbReference>
<dbReference type="EMBL" id="JALJZU010000001">
    <property type="protein sequence ID" value="MCP2006720.1"/>
    <property type="molecule type" value="Genomic_DNA"/>
</dbReference>
<dbReference type="RefSeq" id="WP_217940136.1">
    <property type="nucleotide sequence ID" value="NZ_JAHTGR010000001.1"/>
</dbReference>
<dbReference type="AlphaFoldDB" id="A0AA41H4G0"/>
<dbReference type="EC" id="2.7.1.45" evidence="6"/>
<reference evidence="5" key="1">
    <citation type="submission" date="2021-07" db="EMBL/GenBank/DDBJ databases">
        <title>Characterization of violacein-producing bacteria and related species.</title>
        <authorList>
            <person name="Wilson H.S."/>
            <person name="De Leon M.E."/>
        </authorList>
    </citation>
    <scope>NUCLEOTIDE SEQUENCE</scope>
    <source>
        <strain evidence="5">HSC-15S17</strain>
    </source>
</reference>
<evidence type="ECO:0000313" key="8">
    <source>
        <dbReference type="Proteomes" id="UP001162889"/>
    </source>
</evidence>
<evidence type="ECO:0000313" key="6">
    <source>
        <dbReference type="EMBL" id="MCP2006720.1"/>
    </source>
</evidence>
<keyword evidence="2 6" id="KW-0808">Transferase</keyword>
<reference evidence="6" key="2">
    <citation type="submission" date="2022-03" db="EMBL/GenBank/DDBJ databases">
        <title>Genome Encyclopedia of Bacteria and Archaea VI: Functional Genomics of Type Strains.</title>
        <authorList>
            <person name="Whitman W."/>
        </authorList>
    </citation>
    <scope>NUCLEOTIDE SEQUENCE</scope>
    <source>
        <strain evidence="6">HSC-15S17</strain>
    </source>
</reference>
<dbReference type="PANTHER" id="PTHR43320">
    <property type="entry name" value="SUGAR KINASE"/>
    <property type="match status" value="1"/>
</dbReference>
<sequence length="341" mass="36090">MSGHYRQDGHVLCFGELLLRLSAPRGELLLQSPALHTCIGGAEANVAVSLARFGHEVAMAGVLPDNPLGHAARDALRGHGVDTRPLVFQPGRMGLYFLTPGAVQRPAEIVYDRAGSAFAQYDPTRYDWPALLRGASLLHLSGVTPALGGRAAQAALAAARAACELGVPVSFDGNYRASLWAAQGQDGAAVLAELMRHVDLAFAGQRDIALLLGRPELADVERQTQAVAAAFQAFPRLRHLACTVRVQHGVERHELSAQLHTRDASLATAARTMDGIVDRIGAGDAFAAGLLHGLRRRWPAARALEFALAAATVKHAIAGDFNLASEAQVLAADNGGLDVRR</sequence>
<accession>A0AA41H4G0</accession>
<dbReference type="Proteomes" id="UP001162889">
    <property type="component" value="Unassembled WGS sequence"/>
</dbReference>
<dbReference type="Proteomes" id="UP001155901">
    <property type="component" value="Unassembled WGS sequence"/>
</dbReference>
<name>A0AA41H4G0_9BURK</name>
<keyword evidence="3 5" id="KW-0418">Kinase</keyword>
<dbReference type="Pfam" id="PF00294">
    <property type="entry name" value="PfkB"/>
    <property type="match status" value="1"/>
</dbReference>
<evidence type="ECO:0000313" key="7">
    <source>
        <dbReference type="Proteomes" id="UP001155901"/>
    </source>
</evidence>
<dbReference type="PANTHER" id="PTHR43320:SF2">
    <property type="entry name" value="2-DEHYDRO-3-DEOXYGLUCONOKINASE_2-DEHYDRO-3-DEOXYGALACTONOKINASE"/>
    <property type="match status" value="1"/>
</dbReference>
<protein>
    <submittedName>
        <fullName evidence="6">2-dehydro-3-deoxygluconokinase</fullName>
        <ecNumber evidence="6">2.7.1.45</ecNumber>
    </submittedName>
    <submittedName>
        <fullName evidence="5">Sugar kinase</fullName>
    </submittedName>
</protein>
<organism evidence="5 7">
    <name type="scientific">Duganella violaceipulchra</name>
    <dbReference type="NCBI Taxonomy" id="2849652"/>
    <lineage>
        <taxon>Bacteria</taxon>
        <taxon>Pseudomonadati</taxon>
        <taxon>Pseudomonadota</taxon>
        <taxon>Betaproteobacteria</taxon>
        <taxon>Burkholderiales</taxon>
        <taxon>Oxalobacteraceae</taxon>
        <taxon>Telluria group</taxon>
        <taxon>Duganella</taxon>
    </lineage>
</organism>
<dbReference type="InterPro" id="IPR052700">
    <property type="entry name" value="Carb_kinase_PfkB-like"/>
</dbReference>
<dbReference type="InterPro" id="IPR011611">
    <property type="entry name" value="PfkB_dom"/>
</dbReference>
<keyword evidence="8" id="KW-1185">Reference proteome</keyword>
<evidence type="ECO:0000259" key="4">
    <source>
        <dbReference type="Pfam" id="PF00294"/>
    </source>
</evidence>
<proteinExistence type="inferred from homology"/>
<dbReference type="GO" id="GO:0008673">
    <property type="term" value="F:2-dehydro-3-deoxygluconokinase activity"/>
    <property type="evidence" value="ECO:0007669"/>
    <property type="project" value="UniProtKB-EC"/>
</dbReference>
<dbReference type="CDD" id="cd01166">
    <property type="entry name" value="KdgK"/>
    <property type="match status" value="1"/>
</dbReference>